<dbReference type="GO" id="GO:0003677">
    <property type="term" value="F:DNA binding"/>
    <property type="evidence" value="ECO:0007669"/>
    <property type="project" value="InterPro"/>
</dbReference>
<evidence type="ECO:0000256" key="11">
    <source>
        <dbReference type="SAM" id="MobiDB-lite"/>
    </source>
</evidence>
<comment type="function">
    <text evidence="7">Subunit of the replication factor C (RFC) complex which acts during elongation of primed DNA templates by DNA polymerases delta and epsilon, and is necessary for ATP-dependent loading of proliferating cell nuclear antigen (PCNA) onto primed DNA. This subunit binds to the primer-template junction. Binds the PO-B transcription element as well as other GA rich DNA sequences. Can bind single- or double-stranded DNA.</text>
</comment>
<evidence type="ECO:0000256" key="9">
    <source>
        <dbReference type="ARBA" id="ARBA00075134"/>
    </source>
</evidence>
<keyword evidence="3" id="KW-0235">DNA replication</keyword>
<feature type="compositionally biased region" description="Polar residues" evidence="11">
    <location>
        <begin position="652"/>
        <end position="672"/>
    </location>
</feature>
<dbReference type="AlphaFoldDB" id="A0A9J6CKA6"/>
<proteinExistence type="inferred from homology"/>
<comment type="similarity">
    <text evidence="2">Belongs to the activator 1 large subunit family.</text>
</comment>
<keyword evidence="14" id="KW-1185">Reference proteome</keyword>
<evidence type="ECO:0000256" key="7">
    <source>
        <dbReference type="ARBA" id="ARBA00054501"/>
    </source>
</evidence>
<dbReference type="SUPFAM" id="SSF52540">
    <property type="entry name" value="P-loop containing nucleoside triphosphate hydrolases"/>
    <property type="match status" value="1"/>
</dbReference>
<dbReference type="InterPro" id="IPR012178">
    <property type="entry name" value="RFC1"/>
</dbReference>
<keyword evidence="5" id="KW-0067">ATP-binding</keyword>
<sequence>MSKDIRSFFKIDNSKKRKNESNISSIEKRQKLLINKLVANDTNIDTKDNIAKNDNIATKDDIISKDEIVLKNDIIPKDDIPKNNIVPKVNIDTNGNDTNTKPSLPKNDSYEYSFVDKYAPTSMKQIIGQQGGQSNAHKLQQWLLNWHKNHGDSNKKIKVNPRSNDSSSMKAALLSGQPGIGKTTTAHLVAKECLFDVVEFNASDTRSKKLLKEEVSQLLANKSLKGYLTGNEKTVSNRHVLIMDEVDGCAGNEDRGGIAELIQLIKESKIPIICMCNDRSHPKIRSLVNYCFDLRFQKPTTNQIRGLVMSICFKEGIKMEPAAAEALITGTGNDIRQTLNHLALYSAGKKSDQKISADDAKKNAQMAEKDVKIGPWDVIRKVFSADEHRTMSFNDKSDLFFYDYNIAPLFVQENYLCVKPEGKANQILSKVAKTADSLSLGDMVERKIRSNMAWSLLPTQAIFSSVLPGEYMKGNFMKSPSFPSWLGKNSKSQKQKRLAQELHDHTRIVTSGSRMAIRLDYSQFLIKAITSPLQEKGLDGVSESLDVIKSYHLLREDIESLLEITTWGSTKNLWDQIDSKVKAALTRAYNKEIRPYSYSVQAGVKKKRTANFDIEGYGDENIENSDQEEDEESIESSNLIKVKKTASLPKNKVNSTKATVAKTNSSKGKGNK</sequence>
<dbReference type="InterPro" id="IPR027417">
    <property type="entry name" value="P-loop_NTPase"/>
</dbReference>
<feature type="compositionally biased region" description="Acidic residues" evidence="11">
    <location>
        <begin position="617"/>
        <end position="634"/>
    </location>
</feature>
<dbReference type="GO" id="GO:0016887">
    <property type="term" value="F:ATP hydrolysis activity"/>
    <property type="evidence" value="ECO:0007669"/>
    <property type="project" value="InterPro"/>
</dbReference>
<evidence type="ECO:0000256" key="8">
    <source>
        <dbReference type="ARBA" id="ARBA00064311"/>
    </source>
</evidence>
<dbReference type="CDD" id="cd18140">
    <property type="entry name" value="HLD_clamp_RFC"/>
    <property type="match status" value="1"/>
</dbReference>
<reference evidence="13" key="1">
    <citation type="submission" date="2021-03" db="EMBL/GenBank/DDBJ databases">
        <title>Chromosome level genome of the anhydrobiotic midge Polypedilum vanderplanki.</title>
        <authorList>
            <person name="Yoshida Y."/>
            <person name="Kikawada T."/>
            <person name="Gusev O."/>
        </authorList>
    </citation>
    <scope>NUCLEOTIDE SEQUENCE</scope>
    <source>
        <strain evidence="13">NIAS01</strain>
        <tissue evidence="13">Whole body or cell culture</tissue>
    </source>
</reference>
<dbReference type="Gene3D" id="3.40.50.300">
    <property type="entry name" value="P-loop containing nucleotide triphosphate hydrolases"/>
    <property type="match status" value="1"/>
</dbReference>
<evidence type="ECO:0000256" key="2">
    <source>
        <dbReference type="ARBA" id="ARBA00006116"/>
    </source>
</evidence>
<evidence type="ECO:0000256" key="5">
    <source>
        <dbReference type="ARBA" id="ARBA00022840"/>
    </source>
</evidence>
<evidence type="ECO:0000256" key="6">
    <source>
        <dbReference type="ARBA" id="ARBA00023242"/>
    </source>
</evidence>
<dbReference type="GO" id="GO:0005634">
    <property type="term" value="C:nucleus"/>
    <property type="evidence" value="ECO:0007669"/>
    <property type="project" value="UniProtKB-SubCell"/>
</dbReference>
<keyword evidence="6" id="KW-0539">Nucleus</keyword>
<dbReference type="FunFam" id="1.20.272.10:FF:000005">
    <property type="entry name" value="Replication factor C subunit 1"/>
    <property type="match status" value="1"/>
</dbReference>
<dbReference type="CDD" id="cd00009">
    <property type="entry name" value="AAA"/>
    <property type="match status" value="1"/>
</dbReference>
<evidence type="ECO:0000256" key="1">
    <source>
        <dbReference type="ARBA" id="ARBA00004123"/>
    </source>
</evidence>
<protein>
    <recommendedName>
        <fullName evidence="10">Activator 1 large subunit</fullName>
    </recommendedName>
    <alternativeName>
        <fullName evidence="9">Replication factor C 140 kDa subunit</fullName>
    </alternativeName>
</protein>
<feature type="region of interest" description="Disordered" evidence="11">
    <location>
        <begin position="617"/>
        <end position="672"/>
    </location>
</feature>
<dbReference type="OrthoDB" id="446168at2759"/>
<evidence type="ECO:0000256" key="10">
    <source>
        <dbReference type="ARBA" id="ARBA00077727"/>
    </source>
</evidence>
<dbReference type="GO" id="GO:0005524">
    <property type="term" value="F:ATP binding"/>
    <property type="evidence" value="ECO:0007669"/>
    <property type="project" value="UniProtKB-KW"/>
</dbReference>
<dbReference type="InterPro" id="IPR003593">
    <property type="entry name" value="AAA+_ATPase"/>
</dbReference>
<evidence type="ECO:0000313" key="13">
    <source>
        <dbReference type="EMBL" id="KAG5682412.1"/>
    </source>
</evidence>
<comment type="caution">
    <text evidence="13">The sequence shown here is derived from an EMBL/GenBank/DDBJ whole genome shotgun (WGS) entry which is preliminary data.</text>
</comment>
<evidence type="ECO:0000313" key="14">
    <source>
        <dbReference type="Proteomes" id="UP001107558"/>
    </source>
</evidence>
<evidence type="ECO:0000256" key="4">
    <source>
        <dbReference type="ARBA" id="ARBA00022741"/>
    </source>
</evidence>
<dbReference type="Proteomes" id="UP001107558">
    <property type="component" value="Chromosome 1"/>
</dbReference>
<dbReference type="InterPro" id="IPR013725">
    <property type="entry name" value="DNA_replication_fac_RFC1_C"/>
</dbReference>
<evidence type="ECO:0000256" key="3">
    <source>
        <dbReference type="ARBA" id="ARBA00022705"/>
    </source>
</evidence>
<accession>A0A9J6CKA6</accession>
<keyword evidence="4" id="KW-0547">Nucleotide-binding</keyword>
<comment type="subunit">
    <text evidence="8">Large subunit of the RFC complex, an heteropentameric complex consisting of RFC1 and four small subunits RFC2, RFC3, RFC4 and RFC5; the RFC complex interacts with PCNA and the interaction involves RFC1.</text>
</comment>
<dbReference type="GO" id="GO:0006260">
    <property type="term" value="P:DNA replication"/>
    <property type="evidence" value="ECO:0007669"/>
    <property type="project" value="UniProtKB-KW"/>
</dbReference>
<dbReference type="SMART" id="SM00382">
    <property type="entry name" value="AAA"/>
    <property type="match status" value="1"/>
</dbReference>
<dbReference type="Gene3D" id="1.20.272.10">
    <property type="match status" value="1"/>
</dbReference>
<dbReference type="FunFam" id="3.40.50.300:FF:000395">
    <property type="entry name" value="Replication factor C subunit 1"/>
    <property type="match status" value="1"/>
</dbReference>
<dbReference type="FunFam" id="1.10.8.60:FF:000021">
    <property type="entry name" value="Replication factor C subunit 1"/>
    <property type="match status" value="1"/>
</dbReference>
<name>A0A9J6CKA6_POLVA</name>
<dbReference type="SUPFAM" id="SSF48019">
    <property type="entry name" value="post-AAA+ oligomerization domain-like"/>
    <property type="match status" value="1"/>
</dbReference>
<dbReference type="PANTHER" id="PTHR23389">
    <property type="entry name" value="CHROMOSOME TRANSMISSION FIDELITY FACTOR 18"/>
    <property type="match status" value="1"/>
</dbReference>
<organism evidence="13 14">
    <name type="scientific">Polypedilum vanderplanki</name>
    <name type="common">Sleeping chironomid midge</name>
    <dbReference type="NCBI Taxonomy" id="319348"/>
    <lineage>
        <taxon>Eukaryota</taxon>
        <taxon>Metazoa</taxon>
        <taxon>Ecdysozoa</taxon>
        <taxon>Arthropoda</taxon>
        <taxon>Hexapoda</taxon>
        <taxon>Insecta</taxon>
        <taxon>Pterygota</taxon>
        <taxon>Neoptera</taxon>
        <taxon>Endopterygota</taxon>
        <taxon>Diptera</taxon>
        <taxon>Nematocera</taxon>
        <taxon>Chironomoidea</taxon>
        <taxon>Chironomidae</taxon>
        <taxon>Chironominae</taxon>
        <taxon>Polypedilum</taxon>
        <taxon>Polypedilum</taxon>
    </lineage>
</organism>
<dbReference type="GO" id="GO:0005663">
    <property type="term" value="C:DNA replication factor C complex"/>
    <property type="evidence" value="ECO:0007669"/>
    <property type="project" value="InterPro"/>
</dbReference>
<gene>
    <name evidence="13" type="ORF">PVAND_011765</name>
</gene>
<dbReference type="GO" id="GO:0006281">
    <property type="term" value="P:DNA repair"/>
    <property type="evidence" value="ECO:0007669"/>
    <property type="project" value="InterPro"/>
</dbReference>
<dbReference type="Gene3D" id="1.10.8.60">
    <property type="match status" value="1"/>
</dbReference>
<dbReference type="Pfam" id="PF00004">
    <property type="entry name" value="AAA"/>
    <property type="match status" value="1"/>
</dbReference>
<comment type="subcellular location">
    <subcellularLocation>
        <location evidence="1">Nucleus</location>
    </subcellularLocation>
</comment>
<evidence type="ECO:0000259" key="12">
    <source>
        <dbReference type="SMART" id="SM00382"/>
    </source>
</evidence>
<dbReference type="InterPro" id="IPR047854">
    <property type="entry name" value="RFC_lid"/>
</dbReference>
<dbReference type="PANTHER" id="PTHR23389:SF6">
    <property type="entry name" value="REPLICATION FACTOR C SUBUNIT 1"/>
    <property type="match status" value="1"/>
</dbReference>
<dbReference type="InterPro" id="IPR008921">
    <property type="entry name" value="DNA_pol3_clamp-load_cplx_C"/>
</dbReference>
<dbReference type="PIRSF" id="PIRSF036578">
    <property type="entry name" value="RFC1"/>
    <property type="match status" value="1"/>
</dbReference>
<feature type="domain" description="AAA+ ATPase" evidence="12">
    <location>
        <begin position="168"/>
        <end position="302"/>
    </location>
</feature>
<dbReference type="InterPro" id="IPR003959">
    <property type="entry name" value="ATPase_AAA_core"/>
</dbReference>
<dbReference type="EMBL" id="JADBJN010000001">
    <property type="protein sequence ID" value="KAG5682412.1"/>
    <property type="molecule type" value="Genomic_DNA"/>
</dbReference>
<dbReference type="GO" id="GO:0003689">
    <property type="term" value="F:DNA clamp loader activity"/>
    <property type="evidence" value="ECO:0007669"/>
    <property type="project" value="InterPro"/>
</dbReference>
<dbReference type="Pfam" id="PF08519">
    <property type="entry name" value="RFC1"/>
    <property type="match status" value="1"/>
</dbReference>
<dbReference type="Pfam" id="PF25361">
    <property type="entry name" value="AAA_lid_RFC1"/>
    <property type="match status" value="1"/>
</dbReference>